<dbReference type="PANTHER" id="PTHR48035">
    <property type="entry name" value="HETEROGENEOUS NUCLEAR RIBONUCLEOPROTEIN 1"/>
    <property type="match status" value="1"/>
</dbReference>
<dbReference type="Pfam" id="PF00076">
    <property type="entry name" value="RRM_1"/>
    <property type="match status" value="1"/>
</dbReference>
<dbReference type="InterPro" id="IPR035979">
    <property type="entry name" value="RBD_domain_sf"/>
</dbReference>
<evidence type="ECO:0000256" key="1">
    <source>
        <dbReference type="PROSITE-ProRule" id="PRU00176"/>
    </source>
</evidence>
<dbReference type="EMBL" id="JAVIJP010000039">
    <property type="protein sequence ID" value="KAL3627061.1"/>
    <property type="molecule type" value="Genomic_DNA"/>
</dbReference>
<reference evidence="4" key="1">
    <citation type="journal article" date="2024" name="IScience">
        <title>Strigolactones Initiate the Formation of Haustorium-like Structures in Castilleja.</title>
        <authorList>
            <person name="Buerger M."/>
            <person name="Peterson D."/>
            <person name="Chory J."/>
        </authorList>
    </citation>
    <scope>NUCLEOTIDE SEQUENCE [LARGE SCALE GENOMIC DNA]</scope>
</reference>
<dbReference type="InterPro" id="IPR053260">
    <property type="entry name" value="hnRNP"/>
</dbReference>
<dbReference type="InterPro" id="IPR012677">
    <property type="entry name" value="Nucleotide-bd_a/b_plait_sf"/>
</dbReference>
<dbReference type="Proteomes" id="UP001632038">
    <property type="component" value="Unassembled WGS sequence"/>
</dbReference>
<dbReference type="PROSITE" id="PS50102">
    <property type="entry name" value="RRM"/>
    <property type="match status" value="1"/>
</dbReference>
<dbReference type="PANTHER" id="PTHR48035:SF2">
    <property type="entry name" value="RNA-BINDING REGION RNP-1 DOMAIN-CONTAINING PROTEIN"/>
    <property type="match status" value="1"/>
</dbReference>
<sequence>MDSDQGKLLFVGFSWATNEEKLNNYFQGYGEVVQVVAMRDKMSRKPRGFGFIVFSDPDNFDMVVHDEHVIDGRTVRFAFGV</sequence>
<dbReference type="Gene3D" id="3.30.70.330">
    <property type="match status" value="1"/>
</dbReference>
<dbReference type="SUPFAM" id="SSF54928">
    <property type="entry name" value="RNA-binding domain, RBD"/>
    <property type="match status" value="1"/>
</dbReference>
<keyword evidence="4" id="KW-1185">Reference proteome</keyword>
<comment type="caution">
    <text evidence="3">The sequence shown here is derived from an EMBL/GenBank/DDBJ whole genome shotgun (WGS) entry which is preliminary data.</text>
</comment>
<name>A0ABD3CCK8_9LAMI</name>
<dbReference type="AlphaFoldDB" id="A0ABD3CCK8"/>
<dbReference type="GO" id="GO:0003723">
    <property type="term" value="F:RNA binding"/>
    <property type="evidence" value="ECO:0007669"/>
    <property type="project" value="UniProtKB-UniRule"/>
</dbReference>
<protein>
    <recommendedName>
        <fullName evidence="2">RRM domain-containing protein</fullName>
    </recommendedName>
</protein>
<proteinExistence type="predicted"/>
<accession>A0ABD3CCK8</accession>
<keyword evidence="1" id="KW-0694">RNA-binding</keyword>
<evidence type="ECO:0000259" key="2">
    <source>
        <dbReference type="PROSITE" id="PS50102"/>
    </source>
</evidence>
<gene>
    <name evidence="3" type="ORF">CASFOL_028424</name>
</gene>
<dbReference type="SMART" id="SM00360">
    <property type="entry name" value="RRM"/>
    <property type="match status" value="1"/>
</dbReference>
<dbReference type="InterPro" id="IPR000504">
    <property type="entry name" value="RRM_dom"/>
</dbReference>
<evidence type="ECO:0000313" key="3">
    <source>
        <dbReference type="EMBL" id="KAL3627061.1"/>
    </source>
</evidence>
<feature type="domain" description="RRM" evidence="2">
    <location>
        <begin position="6"/>
        <end position="81"/>
    </location>
</feature>
<organism evidence="3 4">
    <name type="scientific">Castilleja foliolosa</name>
    <dbReference type="NCBI Taxonomy" id="1961234"/>
    <lineage>
        <taxon>Eukaryota</taxon>
        <taxon>Viridiplantae</taxon>
        <taxon>Streptophyta</taxon>
        <taxon>Embryophyta</taxon>
        <taxon>Tracheophyta</taxon>
        <taxon>Spermatophyta</taxon>
        <taxon>Magnoliopsida</taxon>
        <taxon>eudicotyledons</taxon>
        <taxon>Gunneridae</taxon>
        <taxon>Pentapetalae</taxon>
        <taxon>asterids</taxon>
        <taxon>lamiids</taxon>
        <taxon>Lamiales</taxon>
        <taxon>Orobanchaceae</taxon>
        <taxon>Pedicularideae</taxon>
        <taxon>Castillejinae</taxon>
        <taxon>Castilleja</taxon>
    </lineage>
</organism>
<evidence type="ECO:0000313" key="4">
    <source>
        <dbReference type="Proteomes" id="UP001632038"/>
    </source>
</evidence>